<evidence type="ECO:0000313" key="2">
    <source>
        <dbReference type="WBParaSite" id="nRc.2.0.1.t13261-RA"/>
    </source>
</evidence>
<organism evidence="1 2">
    <name type="scientific">Romanomermis culicivorax</name>
    <name type="common">Nematode worm</name>
    <dbReference type="NCBI Taxonomy" id="13658"/>
    <lineage>
        <taxon>Eukaryota</taxon>
        <taxon>Metazoa</taxon>
        <taxon>Ecdysozoa</taxon>
        <taxon>Nematoda</taxon>
        <taxon>Enoplea</taxon>
        <taxon>Dorylaimia</taxon>
        <taxon>Mermithida</taxon>
        <taxon>Mermithoidea</taxon>
        <taxon>Mermithidae</taxon>
        <taxon>Romanomermis</taxon>
    </lineage>
</organism>
<dbReference type="AlphaFoldDB" id="A0A915IGD8"/>
<dbReference type="Proteomes" id="UP000887565">
    <property type="component" value="Unplaced"/>
</dbReference>
<dbReference type="WBParaSite" id="nRc.2.0.1.t13261-RA">
    <property type="protein sequence ID" value="nRc.2.0.1.t13261-RA"/>
    <property type="gene ID" value="nRc.2.0.1.g13261"/>
</dbReference>
<proteinExistence type="predicted"/>
<keyword evidence="1" id="KW-1185">Reference proteome</keyword>
<sequence length="76" mass="8205">MLSETTVRIQASTPPTLQCSIFAPILTTSPDNANGDRAAEYLPKEAQISCAGPAATTMKNTYTNSLKANFMPLWEL</sequence>
<protein>
    <submittedName>
        <fullName evidence="2">Uncharacterized protein</fullName>
    </submittedName>
</protein>
<reference evidence="2" key="1">
    <citation type="submission" date="2022-11" db="UniProtKB">
        <authorList>
            <consortium name="WormBaseParasite"/>
        </authorList>
    </citation>
    <scope>IDENTIFICATION</scope>
</reference>
<name>A0A915IGD8_ROMCU</name>
<accession>A0A915IGD8</accession>
<evidence type="ECO:0000313" key="1">
    <source>
        <dbReference type="Proteomes" id="UP000887565"/>
    </source>
</evidence>